<comment type="caution">
    <text evidence="3">The sequence shown here is derived from an EMBL/GenBank/DDBJ whole genome shotgun (WGS) entry which is preliminary data.</text>
</comment>
<feature type="region of interest" description="Disordered" evidence="1">
    <location>
        <begin position="72"/>
        <end position="94"/>
    </location>
</feature>
<proteinExistence type="predicted"/>
<feature type="domain" description="Putative regulatory protein FmdB zinc ribbon" evidence="2">
    <location>
        <begin position="1"/>
        <end position="41"/>
    </location>
</feature>
<dbReference type="RefSeq" id="WP_413272236.1">
    <property type="nucleotide sequence ID" value="NZ_JBHFNQ010000154.1"/>
</dbReference>
<name>A0ABV4X8R6_9CYAN</name>
<evidence type="ECO:0000259" key="2">
    <source>
        <dbReference type="SMART" id="SM00834"/>
    </source>
</evidence>
<accession>A0ABV4X8R6</accession>
<dbReference type="SMART" id="SM00834">
    <property type="entry name" value="CxxC_CXXC_SSSS"/>
    <property type="match status" value="1"/>
</dbReference>
<evidence type="ECO:0000256" key="1">
    <source>
        <dbReference type="SAM" id="MobiDB-lite"/>
    </source>
</evidence>
<dbReference type="NCBIfam" id="TIGR02605">
    <property type="entry name" value="CxxC_CxxC_SSSS"/>
    <property type="match status" value="1"/>
</dbReference>
<keyword evidence="4" id="KW-1185">Reference proteome</keyword>
<dbReference type="Pfam" id="PF09723">
    <property type="entry name" value="Zn_ribbon_8"/>
    <property type="match status" value="1"/>
</dbReference>
<dbReference type="Proteomes" id="UP001576774">
    <property type="component" value="Unassembled WGS sequence"/>
</dbReference>
<evidence type="ECO:0000313" key="3">
    <source>
        <dbReference type="EMBL" id="MFB2879187.1"/>
    </source>
</evidence>
<protein>
    <submittedName>
        <fullName evidence="3">FmdB family zinc ribbon protein</fullName>
    </submittedName>
</protein>
<feature type="compositionally biased region" description="Basic residues" evidence="1">
    <location>
        <begin position="73"/>
        <end position="86"/>
    </location>
</feature>
<organism evidence="3 4">
    <name type="scientific">Floridaenema aerugineum BLCC-F46</name>
    <dbReference type="NCBI Taxonomy" id="3153654"/>
    <lineage>
        <taxon>Bacteria</taxon>
        <taxon>Bacillati</taxon>
        <taxon>Cyanobacteriota</taxon>
        <taxon>Cyanophyceae</taxon>
        <taxon>Oscillatoriophycideae</taxon>
        <taxon>Aerosakkonematales</taxon>
        <taxon>Aerosakkonemataceae</taxon>
        <taxon>Floridanema</taxon>
        <taxon>Floridanema aerugineum</taxon>
    </lineage>
</organism>
<sequence>MPLYEFDCQSCGTFEKFRSMSEASKPMLCPTCQAEAKRVYSVAGLIMTPQSLRTRIDQSAEPRIVNRSEVKHSHTHKHHHNHHHDHSRPWMIGH</sequence>
<dbReference type="InterPro" id="IPR013429">
    <property type="entry name" value="Regulatory_FmdB_Zinc_ribbon"/>
</dbReference>
<evidence type="ECO:0000313" key="4">
    <source>
        <dbReference type="Proteomes" id="UP001576774"/>
    </source>
</evidence>
<reference evidence="3 4" key="1">
    <citation type="submission" date="2024-09" db="EMBL/GenBank/DDBJ databases">
        <title>Floridaenema gen nov. (Aerosakkonemataceae, Aerosakkonematales ord. nov., Cyanobacteria) from benthic tropical and subtropical fresh waters, with the description of four new species.</title>
        <authorList>
            <person name="Moretto J.A."/>
            <person name="Berthold D.E."/>
            <person name="Lefler F.W."/>
            <person name="Huang I.-S."/>
            <person name="Laughinghouse H. IV."/>
        </authorList>
    </citation>
    <scope>NUCLEOTIDE SEQUENCE [LARGE SCALE GENOMIC DNA]</scope>
    <source>
        <strain evidence="3 4">BLCC-F46</strain>
    </source>
</reference>
<dbReference type="EMBL" id="JBHFNQ010000154">
    <property type="protein sequence ID" value="MFB2879187.1"/>
    <property type="molecule type" value="Genomic_DNA"/>
</dbReference>
<gene>
    <name evidence="3" type="ORF">ACE1CC_20220</name>
</gene>